<dbReference type="GO" id="GO:0046872">
    <property type="term" value="F:metal ion binding"/>
    <property type="evidence" value="ECO:0007669"/>
    <property type="project" value="UniProtKB-KW"/>
</dbReference>
<protein>
    <submittedName>
        <fullName evidence="7">Gibberellin</fullName>
    </submittedName>
</protein>
<dbReference type="Gene3D" id="2.60.120.330">
    <property type="entry name" value="B-lactam Antibiotic, Isopenicillin N Synthase, Chain"/>
    <property type="match status" value="1"/>
</dbReference>
<evidence type="ECO:0000256" key="1">
    <source>
        <dbReference type="ARBA" id="ARBA00001961"/>
    </source>
</evidence>
<evidence type="ECO:0000256" key="3">
    <source>
        <dbReference type="ARBA" id="ARBA00023002"/>
    </source>
</evidence>
<keyword evidence="3 5" id="KW-0560">Oxidoreductase</keyword>
<name>A0A9E7FST7_9LILI</name>
<evidence type="ECO:0000313" key="8">
    <source>
        <dbReference type="Proteomes" id="UP001055439"/>
    </source>
</evidence>
<dbReference type="InterPro" id="IPR026992">
    <property type="entry name" value="DIOX_N"/>
</dbReference>
<sequence length="400" mass="45094">MRMRAMPGTRRGCWRPMGSRTPISTSCAPWPRLFVIKGSDMEAMLSFFLRNFLLALCHVSLSEVEDDAEFYLGTARMVSVSEQTSLQLPVLDISQPVLTTSLSSLYQACKGWGFFYITNHGINKDLYDHLRALAHQAFNLPLDAKLKIGPLTAVGTYTPHFIASPFFESLRVSGPNYFASAKGSSDAIFEQPNVEFCQILQQYGEAMVDLSRRILAILLICLGDGIETKYYDSEFGACHGYLRINNYSRPEESSMDEVEGLGMHTDMSCITILYPDEIGGLQVRSKEGKWVDIMPVKGALVVNIGDLLQGWSNGRLCSSEHRVVLKQTVNRFSLAFFWCFEDEKVVAAPEEVVGDGGKRIYRPFVCRDYIKFRENSERGRFDKVGYTVDHFAATHMIQRD</sequence>
<organism evidence="7 8">
    <name type="scientific">Musa troglodytarum</name>
    <name type="common">fe'i banana</name>
    <dbReference type="NCBI Taxonomy" id="320322"/>
    <lineage>
        <taxon>Eukaryota</taxon>
        <taxon>Viridiplantae</taxon>
        <taxon>Streptophyta</taxon>
        <taxon>Embryophyta</taxon>
        <taxon>Tracheophyta</taxon>
        <taxon>Spermatophyta</taxon>
        <taxon>Magnoliopsida</taxon>
        <taxon>Liliopsida</taxon>
        <taxon>Zingiberales</taxon>
        <taxon>Musaceae</taxon>
        <taxon>Musa</taxon>
    </lineage>
</organism>
<gene>
    <name evidence="7" type="ORF">MUK42_29956</name>
</gene>
<comment type="cofactor">
    <cofactor evidence="1">
        <name>L-ascorbate</name>
        <dbReference type="ChEBI" id="CHEBI:38290"/>
    </cofactor>
</comment>
<evidence type="ECO:0000259" key="6">
    <source>
        <dbReference type="PROSITE" id="PS51471"/>
    </source>
</evidence>
<comment type="similarity">
    <text evidence="5">Belongs to the iron/ascorbate-dependent oxidoreductase family.</text>
</comment>
<dbReference type="Pfam" id="PF14226">
    <property type="entry name" value="DIOX_N"/>
    <property type="match status" value="1"/>
</dbReference>
<accession>A0A9E7FST7</accession>
<evidence type="ECO:0000256" key="2">
    <source>
        <dbReference type="ARBA" id="ARBA00022723"/>
    </source>
</evidence>
<evidence type="ECO:0000313" key="7">
    <source>
        <dbReference type="EMBL" id="URD99333.1"/>
    </source>
</evidence>
<keyword evidence="8" id="KW-1185">Reference proteome</keyword>
<keyword evidence="4 5" id="KW-0408">Iron</keyword>
<dbReference type="InterPro" id="IPR005123">
    <property type="entry name" value="Oxoglu/Fe-dep_dioxygenase_dom"/>
</dbReference>
<reference evidence="7" key="1">
    <citation type="submission" date="2022-05" db="EMBL/GenBank/DDBJ databases">
        <title>The Musa troglodytarum L. genome provides insights into the mechanism of non-climacteric behaviour and enrichment of carotenoids.</title>
        <authorList>
            <person name="Wang J."/>
        </authorList>
    </citation>
    <scope>NUCLEOTIDE SEQUENCE</scope>
    <source>
        <tissue evidence="7">Leaf</tissue>
    </source>
</reference>
<feature type="domain" description="Fe2OG dioxygenase" evidence="6">
    <location>
        <begin position="238"/>
        <end position="341"/>
    </location>
</feature>
<dbReference type="InterPro" id="IPR050231">
    <property type="entry name" value="Iron_ascorbate_oxido_reductase"/>
</dbReference>
<dbReference type="InterPro" id="IPR027443">
    <property type="entry name" value="IPNS-like_sf"/>
</dbReference>
<dbReference type="GO" id="GO:0016491">
    <property type="term" value="F:oxidoreductase activity"/>
    <property type="evidence" value="ECO:0007669"/>
    <property type="project" value="UniProtKB-KW"/>
</dbReference>
<dbReference type="PROSITE" id="PS51471">
    <property type="entry name" value="FE2OG_OXY"/>
    <property type="match status" value="1"/>
</dbReference>
<evidence type="ECO:0000256" key="4">
    <source>
        <dbReference type="ARBA" id="ARBA00023004"/>
    </source>
</evidence>
<dbReference type="Proteomes" id="UP001055439">
    <property type="component" value="Chromosome 4"/>
</dbReference>
<dbReference type="Pfam" id="PF03171">
    <property type="entry name" value="2OG-FeII_Oxy"/>
    <property type="match status" value="1"/>
</dbReference>
<dbReference type="EMBL" id="CP097506">
    <property type="protein sequence ID" value="URD99333.1"/>
    <property type="molecule type" value="Genomic_DNA"/>
</dbReference>
<evidence type="ECO:0000256" key="5">
    <source>
        <dbReference type="RuleBase" id="RU003682"/>
    </source>
</evidence>
<proteinExistence type="inferred from homology"/>
<dbReference type="OrthoDB" id="288590at2759"/>
<dbReference type="AlphaFoldDB" id="A0A9E7FST7"/>
<keyword evidence="2 5" id="KW-0479">Metal-binding</keyword>
<dbReference type="SUPFAM" id="SSF51197">
    <property type="entry name" value="Clavaminate synthase-like"/>
    <property type="match status" value="1"/>
</dbReference>
<dbReference type="PANTHER" id="PTHR47990">
    <property type="entry name" value="2-OXOGLUTARATE (2OG) AND FE(II)-DEPENDENT OXYGENASE SUPERFAMILY PROTEIN-RELATED"/>
    <property type="match status" value="1"/>
</dbReference>
<dbReference type="InterPro" id="IPR044861">
    <property type="entry name" value="IPNS-like_FE2OG_OXY"/>
</dbReference>